<dbReference type="AlphaFoldDB" id="A0ABD3HSV5"/>
<evidence type="ECO:0000256" key="1">
    <source>
        <dbReference type="SAM" id="MobiDB-lite"/>
    </source>
</evidence>
<evidence type="ECO:0000313" key="2">
    <source>
        <dbReference type="EMBL" id="KAL3693170.1"/>
    </source>
</evidence>
<evidence type="ECO:0000313" key="3">
    <source>
        <dbReference type="Proteomes" id="UP001633002"/>
    </source>
</evidence>
<comment type="caution">
    <text evidence="2">The sequence shown here is derived from an EMBL/GenBank/DDBJ whole genome shotgun (WGS) entry which is preliminary data.</text>
</comment>
<sequence>MASQQEDGAHASMKRKRQADEETHPVVPPSPEDRCVRGKRKLSDGCSASLPITVSTDSESSADEDDGAGNSPGNYTEATFTELVNEADAIAEEVVFFDVTVRQYGVEVEESDIVEFDELTKFGFRLVPDIEPVFATRSTNLYDQICPGYGVIS</sequence>
<dbReference type="Proteomes" id="UP001633002">
    <property type="component" value="Unassembled WGS sequence"/>
</dbReference>
<keyword evidence="3" id="KW-1185">Reference proteome</keyword>
<name>A0ABD3HSV5_9MARC</name>
<dbReference type="EMBL" id="JBJQOH010000003">
    <property type="protein sequence ID" value="KAL3693170.1"/>
    <property type="molecule type" value="Genomic_DNA"/>
</dbReference>
<gene>
    <name evidence="2" type="ORF">R1sor_006821</name>
</gene>
<feature type="region of interest" description="Disordered" evidence="1">
    <location>
        <begin position="1"/>
        <end position="76"/>
    </location>
</feature>
<proteinExistence type="predicted"/>
<accession>A0ABD3HSV5</accession>
<protein>
    <submittedName>
        <fullName evidence="2">Uncharacterized protein</fullName>
    </submittedName>
</protein>
<organism evidence="2 3">
    <name type="scientific">Riccia sorocarpa</name>
    <dbReference type="NCBI Taxonomy" id="122646"/>
    <lineage>
        <taxon>Eukaryota</taxon>
        <taxon>Viridiplantae</taxon>
        <taxon>Streptophyta</taxon>
        <taxon>Embryophyta</taxon>
        <taxon>Marchantiophyta</taxon>
        <taxon>Marchantiopsida</taxon>
        <taxon>Marchantiidae</taxon>
        <taxon>Marchantiales</taxon>
        <taxon>Ricciaceae</taxon>
        <taxon>Riccia</taxon>
    </lineage>
</organism>
<reference evidence="2 3" key="1">
    <citation type="submission" date="2024-09" db="EMBL/GenBank/DDBJ databases">
        <title>Chromosome-scale assembly of Riccia sorocarpa.</title>
        <authorList>
            <person name="Paukszto L."/>
        </authorList>
    </citation>
    <scope>NUCLEOTIDE SEQUENCE [LARGE SCALE GENOMIC DNA]</scope>
    <source>
        <strain evidence="2">LP-2024</strain>
        <tissue evidence="2">Aerial parts of the thallus</tissue>
    </source>
</reference>